<protein>
    <submittedName>
        <fullName evidence="2">Uncharacterized protein</fullName>
    </submittedName>
</protein>
<dbReference type="Proteomes" id="UP000070456">
    <property type="component" value="Unassembled WGS sequence"/>
</dbReference>
<keyword evidence="1" id="KW-0472">Membrane</keyword>
<feature type="transmembrane region" description="Helical" evidence="1">
    <location>
        <begin position="5"/>
        <end position="22"/>
    </location>
</feature>
<name>A0A140L1G2_9FIRM</name>
<keyword evidence="1" id="KW-0812">Transmembrane</keyword>
<organism evidence="2 3">
    <name type="scientific">Thermotalea metallivorans</name>
    <dbReference type="NCBI Taxonomy" id="520762"/>
    <lineage>
        <taxon>Bacteria</taxon>
        <taxon>Bacillati</taxon>
        <taxon>Bacillota</taxon>
        <taxon>Clostridia</taxon>
        <taxon>Peptostreptococcales</taxon>
        <taxon>Thermotaleaceae</taxon>
        <taxon>Thermotalea</taxon>
    </lineage>
</organism>
<keyword evidence="1" id="KW-1133">Transmembrane helix</keyword>
<gene>
    <name evidence="2" type="ORF">AN619_23700</name>
</gene>
<dbReference type="RefSeq" id="WP_068557189.1">
    <property type="nucleotide sequence ID" value="NZ_LOEE01000055.1"/>
</dbReference>
<dbReference type="STRING" id="520762.AN619_23700"/>
<proteinExistence type="predicted"/>
<evidence type="ECO:0000313" key="3">
    <source>
        <dbReference type="Proteomes" id="UP000070456"/>
    </source>
</evidence>
<evidence type="ECO:0000313" key="2">
    <source>
        <dbReference type="EMBL" id="KXG74387.1"/>
    </source>
</evidence>
<feature type="transmembrane region" description="Helical" evidence="1">
    <location>
        <begin position="28"/>
        <end position="46"/>
    </location>
</feature>
<evidence type="ECO:0000256" key="1">
    <source>
        <dbReference type="SAM" id="Phobius"/>
    </source>
</evidence>
<comment type="caution">
    <text evidence="2">The sequence shown here is derived from an EMBL/GenBank/DDBJ whole genome shotgun (WGS) entry which is preliminary data.</text>
</comment>
<sequence length="117" mass="13406">MLGRLAGFILLLLCFYVFYLGSLWDSHMMTLLGIALGVASAVLIVISRMKQNLVLLESYKTQLRELSKKPDDPILMEKAYRAGMEYYKSKRDNRKLLPMDEYAIQRDIASAANRKKA</sequence>
<dbReference type="AlphaFoldDB" id="A0A140L1G2"/>
<dbReference type="EMBL" id="LOEE01000055">
    <property type="protein sequence ID" value="KXG74387.1"/>
    <property type="molecule type" value="Genomic_DNA"/>
</dbReference>
<dbReference type="OrthoDB" id="9903481at2"/>
<accession>A0A140L1G2</accession>
<keyword evidence="3" id="KW-1185">Reference proteome</keyword>
<reference evidence="2 3" key="1">
    <citation type="submission" date="2015-12" db="EMBL/GenBank/DDBJ databases">
        <title>Draft genome sequence of the thermoanaerobe Thermotalea metallivorans, an isolate from the runoff channel of the Great Artesian Basin, Australia.</title>
        <authorList>
            <person name="Patel B.K."/>
        </authorList>
    </citation>
    <scope>NUCLEOTIDE SEQUENCE [LARGE SCALE GENOMIC DNA]</scope>
    <source>
        <strain evidence="2 3">B2-1</strain>
    </source>
</reference>